<sequence>MDVIFELNNSSESPEHLEKFIENNFNTLYDYFSLLNHKELVENKKAFKSLLLKLNTFEHLNFKKDNNISFIQILLDASVRLGDSMFFESLYNLMLNNDLKISLITEASSLYLINVNTSEDLINIYDSFITKLELAFLNEEDNEDSVIASLFNYYGLFINEFLQFAEDKVLILREKIWTNFNDKNCLFLKNDIVTKLYQLNLDYTINPQLILQKILDEFLGRDRTIADFDISGFIIEKGTNYVNKLSKIECNFTNLLSINKNIYSKIKSDSIFNSLGRGVKILENESQLFAYMYALGNMHNKKLLSAFETLPSHFYENDINVIDWACGQGIASLSFFDYLKAQNHEQTINNVCLIEPSKIALKRASLHVNKCHKNIITVNKVLDSIINDDFKKLNSSVHLHIFSNILDMDVFSINQLLKLLSDNFKGLNYFVIASPNIEIKKTSRINSFVNHFSGNNEFCEYARIEEEKGKWQGTKWSRVIRVFKAEI</sequence>
<dbReference type="Proteomes" id="UP001203687">
    <property type="component" value="Unassembled WGS sequence"/>
</dbReference>
<organism evidence="1 2">
    <name type="scientific">Psychroserpens algicola</name>
    <dbReference type="NCBI Taxonomy" id="1719034"/>
    <lineage>
        <taxon>Bacteria</taxon>
        <taxon>Pseudomonadati</taxon>
        <taxon>Bacteroidota</taxon>
        <taxon>Flavobacteriia</taxon>
        <taxon>Flavobacteriales</taxon>
        <taxon>Flavobacteriaceae</taxon>
        <taxon>Psychroserpens</taxon>
    </lineage>
</organism>
<accession>A0ABT0HBG8</accession>
<evidence type="ECO:0008006" key="3">
    <source>
        <dbReference type="Google" id="ProtNLM"/>
    </source>
</evidence>
<evidence type="ECO:0000313" key="1">
    <source>
        <dbReference type="EMBL" id="MCK8481716.1"/>
    </source>
</evidence>
<keyword evidence="2" id="KW-1185">Reference proteome</keyword>
<gene>
    <name evidence="1" type="ORF">MUY34_13875</name>
</gene>
<dbReference type="EMBL" id="JALPQF010000014">
    <property type="protein sequence ID" value="MCK8481716.1"/>
    <property type="molecule type" value="Genomic_DNA"/>
</dbReference>
<name>A0ABT0HBG8_9FLAO</name>
<dbReference type="RefSeq" id="WP_248413564.1">
    <property type="nucleotide sequence ID" value="NZ_JALPQF010000014.1"/>
</dbReference>
<protein>
    <recommendedName>
        <fullName evidence="3">Methyltransferase domain-containing protein</fullName>
    </recommendedName>
</protein>
<comment type="caution">
    <text evidence="1">The sequence shown here is derived from an EMBL/GenBank/DDBJ whole genome shotgun (WGS) entry which is preliminary data.</text>
</comment>
<reference evidence="1" key="1">
    <citation type="submission" date="2022-04" db="EMBL/GenBank/DDBJ databases">
        <authorList>
            <person name="Ren T."/>
        </authorList>
    </citation>
    <scope>NUCLEOTIDE SEQUENCE</scope>
    <source>
        <strain evidence="1">F63249</strain>
    </source>
</reference>
<evidence type="ECO:0000313" key="2">
    <source>
        <dbReference type="Proteomes" id="UP001203687"/>
    </source>
</evidence>
<proteinExistence type="predicted"/>